<keyword evidence="6" id="KW-1185">Reference proteome</keyword>
<evidence type="ECO:0000313" key="6">
    <source>
        <dbReference type="Proteomes" id="UP000069205"/>
    </source>
</evidence>
<dbReference type="PANTHER" id="PTHR23026">
    <property type="entry name" value="NADPH NITROREDUCTASE"/>
    <property type="match status" value="1"/>
</dbReference>
<protein>
    <submittedName>
        <fullName evidence="5">Putative Cob(II)yrinic acid a,c-diamide reductase</fullName>
        <ecNumber evidence="5">1.16.8.1</ecNumber>
    </submittedName>
</protein>
<name>A0A0K2GBK7_NITMO</name>
<dbReference type="GO" id="GO:0016491">
    <property type="term" value="F:oxidoreductase activity"/>
    <property type="evidence" value="ECO:0007669"/>
    <property type="project" value="UniProtKB-KW"/>
</dbReference>
<evidence type="ECO:0000256" key="1">
    <source>
        <dbReference type="ARBA" id="ARBA00022630"/>
    </source>
</evidence>
<organism evidence="5 6">
    <name type="scientific">Nitrospira moscoviensis</name>
    <dbReference type="NCBI Taxonomy" id="42253"/>
    <lineage>
        <taxon>Bacteria</taxon>
        <taxon>Pseudomonadati</taxon>
        <taxon>Nitrospirota</taxon>
        <taxon>Nitrospiria</taxon>
        <taxon>Nitrospirales</taxon>
        <taxon>Nitrospiraceae</taxon>
        <taxon>Nitrospira</taxon>
    </lineage>
</organism>
<dbReference type="InterPro" id="IPR029479">
    <property type="entry name" value="Nitroreductase"/>
</dbReference>
<dbReference type="PANTHER" id="PTHR23026:SF90">
    <property type="entry name" value="IODOTYROSINE DEIODINASE 1"/>
    <property type="match status" value="1"/>
</dbReference>
<dbReference type="SUPFAM" id="SSF55469">
    <property type="entry name" value="FMN-dependent nitroreductase-like"/>
    <property type="match status" value="1"/>
</dbReference>
<dbReference type="CDD" id="cd02145">
    <property type="entry name" value="BluB"/>
    <property type="match status" value="1"/>
</dbReference>
<dbReference type="OrthoDB" id="9773807at2"/>
<evidence type="ECO:0000256" key="2">
    <source>
        <dbReference type="ARBA" id="ARBA00022643"/>
    </source>
</evidence>
<evidence type="ECO:0000313" key="5">
    <source>
        <dbReference type="EMBL" id="ALA58254.1"/>
    </source>
</evidence>
<proteinExistence type="predicted"/>
<keyword evidence="2" id="KW-0288">FMN</keyword>
<keyword evidence="1" id="KW-0285">Flavoprotein</keyword>
<sequence>MRSAGRFSNLEREAVYRSIFERRDVRKNFLPAPIPDDVLTRLLTAAHHAGSVGFMQPWDFVVIRDRATKRAVKDLFDDANAEAAGRYTGAKAELYRRLKLEGIEEAPVNLCVTCSRRRGGLHVLGRSTVRETDLYSTCCAIQNLWLAARAEGIGVGWVSILDHGAVKRILGIPRPVKVLAYLCLGYVSEFAARPDLETAGWRSRIPVEQLIHSESWGNRMQGVRRNVDADHEGVHANRRCGADALGRRAAGVEGQSQGRRLRHGR</sequence>
<dbReference type="Gene3D" id="3.40.109.10">
    <property type="entry name" value="NADH Oxidase"/>
    <property type="match status" value="1"/>
</dbReference>
<dbReference type="Pfam" id="PF00881">
    <property type="entry name" value="Nitroreductase"/>
    <property type="match status" value="1"/>
</dbReference>
<evidence type="ECO:0000259" key="4">
    <source>
        <dbReference type="Pfam" id="PF00881"/>
    </source>
</evidence>
<dbReference type="EC" id="1.16.8.1" evidence="5"/>
<dbReference type="InterPro" id="IPR050627">
    <property type="entry name" value="Nitroreductase/BluB"/>
</dbReference>
<keyword evidence="3 5" id="KW-0560">Oxidoreductase</keyword>
<gene>
    <name evidence="5" type="ORF">NITMOv2_1834</name>
</gene>
<dbReference type="AlphaFoldDB" id="A0A0K2GBK7"/>
<dbReference type="STRING" id="42253.NITMOv2_1834"/>
<dbReference type="InterPro" id="IPR012825">
    <property type="entry name" value="BluB"/>
</dbReference>
<dbReference type="KEGG" id="nmv:NITMOv2_1834"/>
<feature type="domain" description="Nitroreductase" evidence="4">
    <location>
        <begin position="20"/>
        <end position="186"/>
    </location>
</feature>
<evidence type="ECO:0000256" key="3">
    <source>
        <dbReference type="ARBA" id="ARBA00023002"/>
    </source>
</evidence>
<accession>A0A0K2GBK7</accession>
<dbReference type="InterPro" id="IPR000415">
    <property type="entry name" value="Nitroreductase-like"/>
</dbReference>
<dbReference type="PATRIC" id="fig|42253.5.peg.1804"/>
<dbReference type="EMBL" id="CP011801">
    <property type="protein sequence ID" value="ALA58254.1"/>
    <property type="molecule type" value="Genomic_DNA"/>
</dbReference>
<dbReference type="NCBIfam" id="TIGR02476">
    <property type="entry name" value="BluB"/>
    <property type="match status" value="1"/>
</dbReference>
<dbReference type="RefSeq" id="WP_145976235.1">
    <property type="nucleotide sequence ID" value="NZ_CP011801.1"/>
</dbReference>
<dbReference type="Proteomes" id="UP000069205">
    <property type="component" value="Chromosome"/>
</dbReference>
<reference evidence="5 6" key="1">
    <citation type="journal article" date="2015" name="Proc. Natl. Acad. Sci. U.S.A.">
        <title>Expanded metabolic versatility of ubiquitous nitrite-oxidizing bacteria from the genus Nitrospira.</title>
        <authorList>
            <person name="Koch H."/>
            <person name="Lucker S."/>
            <person name="Albertsen M."/>
            <person name="Kitzinger K."/>
            <person name="Herbold C."/>
            <person name="Spieck E."/>
            <person name="Nielsen P.H."/>
            <person name="Wagner M."/>
            <person name="Daims H."/>
        </authorList>
    </citation>
    <scope>NUCLEOTIDE SEQUENCE [LARGE SCALE GENOMIC DNA]</scope>
    <source>
        <strain evidence="5 6">NSP M-1</strain>
    </source>
</reference>